<dbReference type="VEuPathDB" id="FungiDB:FOXG_09877"/>
<evidence type="ECO:0000313" key="2">
    <source>
        <dbReference type="EMBL" id="KNB09255.1"/>
    </source>
</evidence>
<dbReference type="OrthoDB" id="5103572at2759"/>
<proteinExistence type="predicted"/>
<dbReference type="Proteomes" id="UP000009097">
    <property type="component" value="Unassembled WGS sequence"/>
</dbReference>
<feature type="region of interest" description="Disordered" evidence="1">
    <location>
        <begin position="19"/>
        <end position="95"/>
    </location>
</feature>
<evidence type="ECO:0000256" key="1">
    <source>
        <dbReference type="SAM" id="MobiDB-lite"/>
    </source>
</evidence>
<sequence>MDSPLTYFSMVDHFPLKTFKQTTTTMAETKKTKNDTKKTAKNKANPTGGKKRKASEMTADPAPAAPVANNPPAFADGPSAAAPSSSPAAPWGGLPRPKRYPIREHYDTKLAHLKAVAAFKRARLDFNIADINWIKREQERLAACLEKVTGLCDGDADSINNLDEQIATLEAQGEEASATSSQDWIERRRIKMAEEKAAAAATETGSEPTTSN</sequence>
<dbReference type="EMBL" id="DS231707">
    <property type="protein sequence ID" value="KNB09255.1"/>
    <property type="molecule type" value="Genomic_DNA"/>
</dbReference>
<dbReference type="KEGG" id="fox:FOXG_09877"/>
<accession>A0A0J9VE56</accession>
<evidence type="ECO:0000313" key="3">
    <source>
        <dbReference type="Proteomes" id="UP000009097"/>
    </source>
</evidence>
<dbReference type="GeneID" id="28951394"/>
<dbReference type="AlphaFoldDB" id="A0A0J9VE56"/>
<feature type="compositionally biased region" description="Low complexity" evidence="1">
    <location>
        <begin position="59"/>
        <end position="90"/>
    </location>
</feature>
<protein>
    <submittedName>
        <fullName evidence="2">Uncharacterized protein</fullName>
    </submittedName>
</protein>
<name>A0A0J9VE56_FUSO4</name>
<feature type="compositionally biased region" description="Basic and acidic residues" evidence="1">
    <location>
        <begin position="28"/>
        <end position="38"/>
    </location>
</feature>
<organism evidence="2 3">
    <name type="scientific">Fusarium oxysporum f. sp. lycopersici (strain 4287 / CBS 123668 / FGSC 9935 / NRRL 34936)</name>
    <name type="common">Fusarium vascular wilt of tomato</name>
    <dbReference type="NCBI Taxonomy" id="426428"/>
    <lineage>
        <taxon>Eukaryota</taxon>
        <taxon>Fungi</taxon>
        <taxon>Dikarya</taxon>
        <taxon>Ascomycota</taxon>
        <taxon>Pezizomycotina</taxon>
        <taxon>Sordariomycetes</taxon>
        <taxon>Hypocreomycetidae</taxon>
        <taxon>Hypocreales</taxon>
        <taxon>Nectriaceae</taxon>
        <taxon>Fusarium</taxon>
        <taxon>Fusarium oxysporum species complex</taxon>
    </lineage>
</organism>
<gene>
    <name evidence="2" type="ORF">FOXG_09877</name>
</gene>
<reference evidence="2" key="2">
    <citation type="journal article" date="2010" name="Nature">
        <title>Comparative genomics reveals mobile pathogenicity chromosomes in Fusarium.</title>
        <authorList>
            <person name="Ma L.J."/>
            <person name="van der Does H.C."/>
            <person name="Borkovich K.A."/>
            <person name="Coleman J.J."/>
            <person name="Daboussi M.J."/>
            <person name="Di Pietro A."/>
            <person name="Dufresne M."/>
            <person name="Freitag M."/>
            <person name="Grabherr M."/>
            <person name="Henrissat B."/>
            <person name="Houterman P.M."/>
            <person name="Kang S."/>
            <person name="Shim W.B."/>
            <person name="Woloshuk C."/>
            <person name="Xie X."/>
            <person name="Xu J.R."/>
            <person name="Antoniw J."/>
            <person name="Baker S.E."/>
            <person name="Bluhm B.H."/>
            <person name="Breakspear A."/>
            <person name="Brown D.W."/>
            <person name="Butchko R.A."/>
            <person name="Chapman S."/>
            <person name="Coulson R."/>
            <person name="Coutinho P.M."/>
            <person name="Danchin E.G."/>
            <person name="Diener A."/>
            <person name="Gale L.R."/>
            <person name="Gardiner D.M."/>
            <person name="Goff S."/>
            <person name="Hammond-Kosack K.E."/>
            <person name="Hilburn K."/>
            <person name="Hua-Van A."/>
            <person name="Jonkers W."/>
            <person name="Kazan K."/>
            <person name="Kodira C.D."/>
            <person name="Koehrsen M."/>
            <person name="Kumar L."/>
            <person name="Lee Y.H."/>
            <person name="Li L."/>
            <person name="Manners J.M."/>
            <person name="Miranda-Saavedra D."/>
            <person name="Mukherjee M."/>
            <person name="Park G."/>
            <person name="Park J."/>
            <person name="Park S.Y."/>
            <person name="Proctor R.H."/>
            <person name="Regev A."/>
            <person name="Ruiz-Roldan M.C."/>
            <person name="Sain D."/>
            <person name="Sakthikumar S."/>
            <person name="Sykes S."/>
            <person name="Schwartz D.C."/>
            <person name="Turgeon B.G."/>
            <person name="Wapinski I."/>
            <person name="Yoder O."/>
            <person name="Young S."/>
            <person name="Zeng Q."/>
            <person name="Zhou S."/>
            <person name="Galagan J."/>
            <person name="Cuomo C.A."/>
            <person name="Kistler H.C."/>
            <person name="Rep M."/>
        </authorList>
    </citation>
    <scope>NUCLEOTIDE SEQUENCE [LARGE SCALE GENOMIC DNA]</scope>
    <source>
        <strain evidence="2">4287</strain>
    </source>
</reference>
<dbReference type="RefSeq" id="XP_018247300.1">
    <property type="nucleotide sequence ID" value="XM_018389101.1"/>
</dbReference>
<reference evidence="2" key="1">
    <citation type="submission" date="2007-04" db="EMBL/GenBank/DDBJ databases">
        <authorList>
            <consortium name="The Broad Institute Genome Sequencing Platform"/>
            <person name="Birren B."/>
            <person name="Lander E."/>
            <person name="Galagan J."/>
            <person name="Nusbaum C."/>
            <person name="Devon K."/>
            <person name="Ma L.-J."/>
            <person name="Jaffe D."/>
            <person name="Butler J."/>
            <person name="Alvarez P."/>
            <person name="Gnerre S."/>
            <person name="Grabherr M."/>
            <person name="Kleber M."/>
            <person name="Mauceli E."/>
            <person name="Brockman W."/>
            <person name="MacCallum I.A."/>
            <person name="Young S."/>
            <person name="LaButti K."/>
            <person name="DeCaprio D."/>
            <person name="Crawford M."/>
            <person name="Koehrsen M."/>
            <person name="Engels R."/>
            <person name="Montgomery P."/>
            <person name="Pearson M."/>
            <person name="Howarth C."/>
            <person name="Larson L."/>
            <person name="White J."/>
            <person name="O'Leary S."/>
            <person name="Kodira C."/>
            <person name="Zeng Q."/>
            <person name="Yandava C."/>
            <person name="Alvarado L."/>
            <person name="Kistler C."/>
            <person name="Shim W.-B."/>
            <person name="Kang S."/>
            <person name="Woloshuk C."/>
        </authorList>
    </citation>
    <scope>NUCLEOTIDE SEQUENCE</scope>
    <source>
        <strain evidence="2">4287</strain>
    </source>
</reference>